<dbReference type="OrthoDB" id="4495845at2"/>
<keyword evidence="4" id="KW-1185">Reference proteome</keyword>
<evidence type="ECO:0000259" key="2">
    <source>
        <dbReference type="Pfam" id="PF13193"/>
    </source>
</evidence>
<dbReference type="PANTHER" id="PTHR24096">
    <property type="entry name" value="LONG-CHAIN-FATTY-ACID--COA LIGASE"/>
    <property type="match status" value="1"/>
</dbReference>
<dbReference type="InterPro" id="IPR020845">
    <property type="entry name" value="AMP-binding_CS"/>
</dbReference>
<dbReference type="PROSITE" id="PS00455">
    <property type="entry name" value="AMP_BINDING"/>
    <property type="match status" value="1"/>
</dbReference>
<dbReference type="InterPro" id="IPR000873">
    <property type="entry name" value="AMP-dep_synth/lig_dom"/>
</dbReference>
<dbReference type="PANTHER" id="PTHR24096:SF267">
    <property type="entry name" value="MALONATE--COA LIGASE ACSF3, MITOCHONDRIAL"/>
    <property type="match status" value="1"/>
</dbReference>
<dbReference type="SUPFAM" id="SSF56801">
    <property type="entry name" value="Acetyl-CoA synthetase-like"/>
    <property type="match status" value="1"/>
</dbReference>
<dbReference type="Proteomes" id="UP000190637">
    <property type="component" value="Unassembled WGS sequence"/>
</dbReference>
<sequence length="564" mass="59564">MVVHSFSSHSYPPSAAVPLEARRRLFADEDLGMGNFLDRVAAVHPAGDRPFLWTVARGGSPEQARPLSVEQLVRTRDTYAGWYHAAGVTKGDPVAVYLDDGVGYFLHFLALSSLGAVPALVNGRMPAPVAADYVARIGAVGVVATTGHLAALRDAGLDAGGLLWCADAAEIPAEPASGTALPGVFPYPHADPDPVMLCHTSGTTGPPKAAMFGHRQFFLGKRERLLTFPQAEEGNRLLTALPQSHSAGISYLMTATLLGLPTMVMTDNDGASVRAAMDRFEPTVVAAFPQTYVELAALDLSGPGSAQVHTWINTGDSAHEAHIRALVRYGRRPDGNGGHRPGSRFIDGLGSSEMGMALFRKVSEPESGDYGRCVGTPIDIVEEVAVLDDAGRPLGPGEPGRLGVRTPTVTPGYWNDSRRTIQSSYSGYWLTGDVVYRTEDGRIYHLDRSPDVIHTADGPVYSLPIEEVVLTDPVVDDCAVIAVPDPVAGDQAPFAVVRLRAGTPAPGSLLDTLNAALAEAGLVPLRGVTVAAGPDEFPTGPTGKVLKRRMREMYVSALAGSGVS</sequence>
<reference evidence="3 4" key="1">
    <citation type="submission" date="2017-02" db="EMBL/GenBank/DDBJ databases">
        <authorList>
            <person name="Peterson S.W."/>
        </authorList>
    </citation>
    <scope>NUCLEOTIDE SEQUENCE [LARGE SCALE GENOMIC DNA]</scope>
    <source>
        <strain evidence="3 4">DSM 45154</strain>
    </source>
</reference>
<evidence type="ECO:0000259" key="1">
    <source>
        <dbReference type="Pfam" id="PF00501"/>
    </source>
</evidence>
<dbReference type="InterPro" id="IPR045851">
    <property type="entry name" value="AMP-bd_C_sf"/>
</dbReference>
<dbReference type="InterPro" id="IPR042099">
    <property type="entry name" value="ANL_N_sf"/>
</dbReference>
<dbReference type="EMBL" id="FUWS01000006">
    <property type="protein sequence ID" value="SKA12355.1"/>
    <property type="molecule type" value="Genomic_DNA"/>
</dbReference>
<dbReference type="Pfam" id="PF13193">
    <property type="entry name" value="AMP-binding_C"/>
    <property type="match status" value="1"/>
</dbReference>
<accession>A0A1T4R8V0</accession>
<dbReference type="AlphaFoldDB" id="A0A1T4R8V0"/>
<dbReference type="InterPro" id="IPR025110">
    <property type="entry name" value="AMP-bd_C"/>
</dbReference>
<dbReference type="RefSeq" id="WP_078761911.1">
    <property type="nucleotide sequence ID" value="NZ_FUWS01000006.1"/>
</dbReference>
<proteinExistence type="predicted"/>
<dbReference type="Gene3D" id="3.30.300.30">
    <property type="match status" value="1"/>
</dbReference>
<name>A0A1T4R8V0_9ACTN</name>
<gene>
    <name evidence="3" type="ORF">SAMN02745673_02613</name>
</gene>
<protein>
    <submittedName>
        <fullName evidence="3">Acyl-CoA synthetase (AMP-forming)/AMP-acid ligase II</fullName>
    </submittedName>
</protein>
<keyword evidence="3" id="KW-0436">Ligase</keyword>
<evidence type="ECO:0000313" key="3">
    <source>
        <dbReference type="EMBL" id="SKA12355.1"/>
    </source>
</evidence>
<feature type="domain" description="AMP-dependent synthetase/ligase" evidence="1">
    <location>
        <begin position="44"/>
        <end position="414"/>
    </location>
</feature>
<dbReference type="Pfam" id="PF00501">
    <property type="entry name" value="AMP-binding"/>
    <property type="match status" value="1"/>
</dbReference>
<dbReference type="GO" id="GO:0016405">
    <property type="term" value="F:CoA-ligase activity"/>
    <property type="evidence" value="ECO:0007669"/>
    <property type="project" value="TreeGrafter"/>
</dbReference>
<dbReference type="Gene3D" id="3.40.50.12780">
    <property type="entry name" value="N-terminal domain of ligase-like"/>
    <property type="match status" value="1"/>
</dbReference>
<evidence type="ECO:0000313" key="4">
    <source>
        <dbReference type="Proteomes" id="UP000190637"/>
    </source>
</evidence>
<feature type="domain" description="AMP-binding enzyme C-terminal" evidence="2">
    <location>
        <begin position="465"/>
        <end position="518"/>
    </location>
</feature>
<organism evidence="3 4">
    <name type="scientific">Marinactinospora thermotolerans DSM 45154</name>
    <dbReference type="NCBI Taxonomy" id="1122192"/>
    <lineage>
        <taxon>Bacteria</taxon>
        <taxon>Bacillati</taxon>
        <taxon>Actinomycetota</taxon>
        <taxon>Actinomycetes</taxon>
        <taxon>Streptosporangiales</taxon>
        <taxon>Nocardiopsidaceae</taxon>
        <taxon>Marinactinospora</taxon>
    </lineage>
</organism>
<dbReference type="STRING" id="1122192.SAMN02745673_02613"/>
<dbReference type="CDD" id="cd04433">
    <property type="entry name" value="AFD_class_I"/>
    <property type="match status" value="1"/>
</dbReference>